<dbReference type="GO" id="GO:0005886">
    <property type="term" value="C:plasma membrane"/>
    <property type="evidence" value="ECO:0007669"/>
    <property type="project" value="UniProtKB-SubCell"/>
</dbReference>
<protein>
    <submittedName>
        <fullName evidence="10">Amino acid permease</fullName>
    </submittedName>
</protein>
<dbReference type="PANTHER" id="PTHR42770">
    <property type="entry name" value="AMINO ACID TRANSPORTER-RELATED"/>
    <property type="match status" value="1"/>
</dbReference>
<keyword evidence="4" id="KW-1003">Cell membrane</keyword>
<comment type="subcellular location">
    <subcellularLocation>
        <location evidence="1">Cell membrane</location>
        <topology evidence="1">Multi-pass membrane protein</topology>
    </subcellularLocation>
</comment>
<evidence type="ECO:0000256" key="4">
    <source>
        <dbReference type="ARBA" id="ARBA00022475"/>
    </source>
</evidence>
<feature type="transmembrane region" description="Helical" evidence="9">
    <location>
        <begin position="360"/>
        <end position="380"/>
    </location>
</feature>
<dbReference type="Gene3D" id="1.20.1740.10">
    <property type="entry name" value="Amino acid/polyamine transporter I"/>
    <property type="match status" value="1"/>
</dbReference>
<evidence type="ECO:0000313" key="10">
    <source>
        <dbReference type="EMBL" id="NLS14297.1"/>
    </source>
</evidence>
<feature type="transmembrane region" description="Helical" evidence="9">
    <location>
        <begin position="153"/>
        <end position="178"/>
    </location>
</feature>
<evidence type="ECO:0000256" key="5">
    <source>
        <dbReference type="ARBA" id="ARBA00022692"/>
    </source>
</evidence>
<dbReference type="InterPro" id="IPR002293">
    <property type="entry name" value="AA/rel_permease1"/>
</dbReference>
<evidence type="ECO:0000256" key="3">
    <source>
        <dbReference type="ARBA" id="ARBA00022448"/>
    </source>
</evidence>
<proteinExistence type="inferred from homology"/>
<dbReference type="EMBL" id="JABAIK010000018">
    <property type="protein sequence ID" value="NLS14297.1"/>
    <property type="molecule type" value="Genomic_DNA"/>
</dbReference>
<dbReference type="GO" id="GO:0022857">
    <property type="term" value="F:transmembrane transporter activity"/>
    <property type="evidence" value="ECO:0007669"/>
    <property type="project" value="InterPro"/>
</dbReference>
<feature type="transmembrane region" description="Helical" evidence="9">
    <location>
        <begin position="205"/>
        <end position="223"/>
    </location>
</feature>
<dbReference type="AlphaFoldDB" id="A0A7X8TTK0"/>
<feature type="transmembrane region" description="Helical" evidence="9">
    <location>
        <begin position="126"/>
        <end position="146"/>
    </location>
</feature>
<evidence type="ECO:0000256" key="6">
    <source>
        <dbReference type="ARBA" id="ARBA00022970"/>
    </source>
</evidence>
<evidence type="ECO:0000256" key="7">
    <source>
        <dbReference type="ARBA" id="ARBA00022989"/>
    </source>
</evidence>
<evidence type="ECO:0000256" key="1">
    <source>
        <dbReference type="ARBA" id="ARBA00004651"/>
    </source>
</evidence>
<keyword evidence="7 9" id="KW-1133">Transmembrane helix</keyword>
<reference evidence="10 11" key="1">
    <citation type="submission" date="2020-04" db="EMBL/GenBank/DDBJ databases">
        <title>Vibrio sp. SM6, a novel species isolated from seawater.</title>
        <authorList>
            <person name="Wang X."/>
        </authorList>
    </citation>
    <scope>NUCLEOTIDE SEQUENCE [LARGE SCALE GENOMIC DNA]</scope>
    <source>
        <strain evidence="10 11">SM6</strain>
    </source>
</reference>
<dbReference type="Pfam" id="PF13520">
    <property type="entry name" value="AA_permease_2"/>
    <property type="match status" value="1"/>
</dbReference>
<evidence type="ECO:0000256" key="8">
    <source>
        <dbReference type="ARBA" id="ARBA00023136"/>
    </source>
</evidence>
<dbReference type="InterPro" id="IPR050367">
    <property type="entry name" value="APC_superfamily"/>
</dbReference>
<dbReference type="NCBIfam" id="TIGR00905">
    <property type="entry name" value="2A0302"/>
    <property type="match status" value="1"/>
</dbReference>
<dbReference type="Proteomes" id="UP000535589">
    <property type="component" value="Unassembled WGS sequence"/>
</dbReference>
<keyword evidence="8 9" id="KW-0472">Membrane</keyword>
<sequence length="469" mass="50528">MSDKLDLKALTALVIGSMIGAGVFSLPQNMAAVASPAAVMIGWGITGLGMICLAFTFQSLIRLRPHIHGGVFGYAQAGFGDFIGFFSAWGYWLSASVANVSFLVIVCSTLGLFFDTDDQVWFGQGNTLLSLALSSALIWLVHILVLRGVRTAAVVNFITIIAKLIPIVVFIIAATVAFRWDTFSVDFTQAGAMADGNLFEQVRQTMIITVWVFIGVEGAVVVSSRAKEPKDVGRATILGLLICLFLYVSVTLLSMGIISTPELAALPNPSTAKILAALIGETGTLIVGIGLIISVAGAYLSWTLLATETPYAAAEQGMFPRIFSKVNDNFTPTHSLLATSVLVQLCLLLTFWFRGGYDNLLVISSEMILVPYLLVALFLLKIAYQEAQPLPIRVLAWLATLYGMWLLFASGLHHLLLSALLYLPGLVFFWYAKRASGASIFSGRNLWLSILLVVAASCAIVLLIFGVEL</sequence>
<feature type="transmembrane region" description="Helical" evidence="9">
    <location>
        <begin position="33"/>
        <end position="57"/>
    </location>
</feature>
<organism evidence="10 11">
    <name type="scientific">Vibrio agarilyticus</name>
    <dbReference type="NCBI Taxonomy" id="2726741"/>
    <lineage>
        <taxon>Bacteria</taxon>
        <taxon>Pseudomonadati</taxon>
        <taxon>Pseudomonadota</taxon>
        <taxon>Gammaproteobacteria</taxon>
        <taxon>Vibrionales</taxon>
        <taxon>Vibrionaceae</taxon>
        <taxon>Vibrio</taxon>
    </lineage>
</organism>
<feature type="transmembrane region" description="Helical" evidence="9">
    <location>
        <begin position="91"/>
        <end position="114"/>
    </location>
</feature>
<evidence type="ECO:0000256" key="9">
    <source>
        <dbReference type="SAM" id="Phobius"/>
    </source>
</evidence>
<keyword evidence="11" id="KW-1185">Reference proteome</keyword>
<dbReference type="PIRSF" id="PIRSF006060">
    <property type="entry name" value="AA_transporter"/>
    <property type="match status" value="1"/>
</dbReference>
<dbReference type="PANTHER" id="PTHR42770:SF4">
    <property type="entry name" value="ARGININE_ORNITHINE ANTIPORTER-RELATED"/>
    <property type="match status" value="1"/>
</dbReference>
<gene>
    <name evidence="10" type="ORF">HGP28_15560</name>
</gene>
<feature type="transmembrane region" description="Helical" evidence="9">
    <location>
        <begin position="392"/>
        <end position="409"/>
    </location>
</feature>
<dbReference type="GO" id="GO:0006865">
    <property type="term" value="P:amino acid transport"/>
    <property type="evidence" value="ECO:0007669"/>
    <property type="project" value="UniProtKB-KW"/>
</dbReference>
<feature type="transmembrane region" description="Helical" evidence="9">
    <location>
        <begin position="235"/>
        <end position="258"/>
    </location>
</feature>
<feature type="transmembrane region" description="Helical" evidence="9">
    <location>
        <begin position="278"/>
        <end position="300"/>
    </location>
</feature>
<accession>A0A7X8TTK0</accession>
<evidence type="ECO:0000313" key="11">
    <source>
        <dbReference type="Proteomes" id="UP000535589"/>
    </source>
</evidence>
<feature type="transmembrane region" description="Helical" evidence="9">
    <location>
        <begin position="7"/>
        <end position="27"/>
    </location>
</feature>
<comment type="caution">
    <text evidence="10">The sequence shown here is derived from an EMBL/GenBank/DDBJ whole genome shotgun (WGS) entry which is preliminary data.</text>
</comment>
<feature type="transmembrane region" description="Helical" evidence="9">
    <location>
        <begin position="335"/>
        <end position="354"/>
    </location>
</feature>
<name>A0A7X8TTK0_9VIBR</name>
<feature type="transmembrane region" description="Helical" evidence="9">
    <location>
        <begin position="445"/>
        <end position="467"/>
    </location>
</feature>
<dbReference type="RefSeq" id="WP_168837392.1">
    <property type="nucleotide sequence ID" value="NZ_JABAIK010000018.1"/>
</dbReference>
<evidence type="ECO:0000256" key="2">
    <source>
        <dbReference type="ARBA" id="ARBA00008220"/>
    </source>
</evidence>
<dbReference type="InterPro" id="IPR004754">
    <property type="entry name" value="Amino_acid_antiprt"/>
</dbReference>
<feature type="transmembrane region" description="Helical" evidence="9">
    <location>
        <begin position="415"/>
        <end position="433"/>
    </location>
</feature>
<keyword evidence="6" id="KW-0029">Amino-acid transport</keyword>
<keyword evidence="3" id="KW-0813">Transport</keyword>
<comment type="similarity">
    <text evidence="2">Belongs to the amino acid-polyamine-organocation (APC) superfamily. Basic amino acid/polyamine antiporter (APA) (TC 2.A.3.2) family.</text>
</comment>
<keyword evidence="5 9" id="KW-0812">Transmembrane</keyword>